<reference evidence="3 4" key="1">
    <citation type="submission" date="2020-05" db="EMBL/GenBank/DDBJ databases">
        <title>Identification and distribution of gene clusters putatively required for synthesis of sphingolipid metabolism inhibitors in phylogenetically diverse species of the filamentous fungus Fusarium.</title>
        <authorList>
            <person name="Kim H.-S."/>
            <person name="Busman M."/>
            <person name="Brown D.W."/>
            <person name="Divon H."/>
            <person name="Uhlig S."/>
            <person name="Proctor R.H."/>
        </authorList>
    </citation>
    <scope>NUCLEOTIDE SEQUENCE [LARGE SCALE GENOMIC DNA]</scope>
    <source>
        <strain evidence="3 4">NRRL 53147</strain>
    </source>
</reference>
<dbReference type="Gene3D" id="3.10.20.90">
    <property type="entry name" value="Phosphatidylinositol 3-kinase Catalytic Subunit, Chain A, domain 1"/>
    <property type="match status" value="1"/>
</dbReference>
<dbReference type="InterPro" id="IPR019956">
    <property type="entry name" value="Ubiquitin_dom"/>
</dbReference>
<evidence type="ECO:0000259" key="2">
    <source>
        <dbReference type="PROSITE" id="PS50053"/>
    </source>
</evidence>
<keyword evidence="4" id="KW-1185">Reference proteome</keyword>
<dbReference type="SMART" id="SM00213">
    <property type="entry name" value="UBQ"/>
    <property type="match status" value="1"/>
</dbReference>
<accession>A0A8H5MJY6</accession>
<dbReference type="InterPro" id="IPR000626">
    <property type="entry name" value="Ubiquitin-like_dom"/>
</dbReference>
<feature type="region of interest" description="Disordered" evidence="1">
    <location>
        <begin position="341"/>
        <end position="380"/>
    </location>
</feature>
<evidence type="ECO:0000313" key="3">
    <source>
        <dbReference type="EMBL" id="KAF5531759.1"/>
    </source>
</evidence>
<gene>
    <name evidence="3" type="ORF">FMEXI_12812</name>
</gene>
<dbReference type="PANTHER" id="PTHR10666">
    <property type="entry name" value="UBIQUITIN"/>
    <property type="match status" value="1"/>
</dbReference>
<dbReference type="Pfam" id="PF00240">
    <property type="entry name" value="ubiquitin"/>
    <property type="match status" value="1"/>
</dbReference>
<evidence type="ECO:0000313" key="4">
    <source>
        <dbReference type="Proteomes" id="UP000522262"/>
    </source>
</evidence>
<proteinExistence type="predicted"/>
<sequence>MSEELTPWEPQTRISNCIEIDDLCVSFERTIRVPDNESLNRLPPSLGKFPLFKTDDVGDKFPVSMAEKGGVFIPMYQREGMCVSFESEKRYAIKIFAGNVNVISGEPRMPDATLACRRPGLPSQNKFIQDYVVTPPPRIDGVVAKSQETACFQFEVTRLDRHEVEERAINIIVMALTGKPFAMKIANHAFIKDIQQKIHDLEGFPVDKQRLIFRGEMLQDGLLLCDYGIEEPETGQAEMVFPLGGVIRQNIVNIPKGLFQESNAVSFNVQILNSATFTAITGRDPPSTPVSAAVYQELGLPFYDLYEEPSRVSGLKSITQIEGAPEKALDNLSLIEAETGEPANKYENGKGETGDNPGHATAQKTHGDTADPKVGNIRLLDPRAPDSEVRFAWDVEAEI</sequence>
<dbReference type="SUPFAM" id="SSF54236">
    <property type="entry name" value="Ubiquitin-like"/>
    <property type="match status" value="1"/>
</dbReference>
<dbReference type="InterPro" id="IPR029071">
    <property type="entry name" value="Ubiquitin-like_domsf"/>
</dbReference>
<organism evidence="3 4">
    <name type="scientific">Fusarium mexicanum</name>
    <dbReference type="NCBI Taxonomy" id="751941"/>
    <lineage>
        <taxon>Eukaryota</taxon>
        <taxon>Fungi</taxon>
        <taxon>Dikarya</taxon>
        <taxon>Ascomycota</taxon>
        <taxon>Pezizomycotina</taxon>
        <taxon>Sordariomycetes</taxon>
        <taxon>Hypocreomycetidae</taxon>
        <taxon>Hypocreales</taxon>
        <taxon>Nectriaceae</taxon>
        <taxon>Fusarium</taxon>
        <taxon>Fusarium fujikuroi species complex</taxon>
    </lineage>
</organism>
<evidence type="ECO:0000256" key="1">
    <source>
        <dbReference type="SAM" id="MobiDB-lite"/>
    </source>
</evidence>
<dbReference type="EMBL" id="JAAOAM010000390">
    <property type="protein sequence ID" value="KAF5531759.1"/>
    <property type="molecule type" value="Genomic_DNA"/>
</dbReference>
<name>A0A8H5MJY6_9HYPO</name>
<dbReference type="PRINTS" id="PR00348">
    <property type="entry name" value="UBIQUITIN"/>
</dbReference>
<feature type="domain" description="Ubiquitin-like" evidence="2">
    <location>
        <begin position="169"/>
        <end position="234"/>
    </location>
</feature>
<dbReference type="AlphaFoldDB" id="A0A8H5MJY6"/>
<protein>
    <submittedName>
        <fullName evidence="3">Integral membrane protein</fullName>
    </submittedName>
</protein>
<comment type="caution">
    <text evidence="3">The sequence shown here is derived from an EMBL/GenBank/DDBJ whole genome shotgun (WGS) entry which is preliminary data.</text>
</comment>
<dbReference type="PROSITE" id="PS50053">
    <property type="entry name" value="UBIQUITIN_2"/>
    <property type="match status" value="1"/>
</dbReference>
<dbReference type="InterPro" id="IPR050158">
    <property type="entry name" value="Ubiquitin_ubiquitin-like"/>
</dbReference>
<dbReference type="Proteomes" id="UP000522262">
    <property type="component" value="Unassembled WGS sequence"/>
</dbReference>